<keyword evidence="7" id="KW-0735">Signal-anchor</keyword>
<evidence type="ECO:0000313" key="18">
    <source>
        <dbReference type="RefSeq" id="XP_012974214.1"/>
    </source>
</evidence>
<organism evidence="16 21">
    <name type="scientific">Mesocricetus auratus</name>
    <name type="common">Golden hamster</name>
    <dbReference type="NCBI Taxonomy" id="10036"/>
    <lineage>
        <taxon>Eukaryota</taxon>
        <taxon>Metazoa</taxon>
        <taxon>Chordata</taxon>
        <taxon>Craniata</taxon>
        <taxon>Vertebrata</taxon>
        <taxon>Euteleostomi</taxon>
        <taxon>Mammalia</taxon>
        <taxon>Eutheria</taxon>
        <taxon>Euarchontoglires</taxon>
        <taxon>Glires</taxon>
        <taxon>Rodentia</taxon>
        <taxon>Myomorpha</taxon>
        <taxon>Muroidea</taxon>
        <taxon>Cricetidae</taxon>
        <taxon>Cricetinae</taxon>
        <taxon>Mesocricetus</taxon>
    </lineage>
</organism>
<feature type="region of interest" description="Disordered" evidence="15">
    <location>
        <begin position="389"/>
        <end position="411"/>
    </location>
</feature>
<dbReference type="PANTHER" id="PTHR11214">
    <property type="entry name" value="BETA-1,3-N-ACETYLGLUCOSAMINYLTRANSFERASE"/>
    <property type="match status" value="1"/>
</dbReference>
<keyword evidence="16" id="KW-1185">Reference proteome</keyword>
<evidence type="ECO:0000256" key="2">
    <source>
        <dbReference type="ARBA" id="ARBA00004922"/>
    </source>
</evidence>
<dbReference type="RefSeq" id="XP_021087176.1">
    <property type="nucleotide sequence ID" value="XM_021231517.1"/>
</dbReference>
<dbReference type="KEGG" id="maua:101828920"/>
<evidence type="ECO:0000313" key="19">
    <source>
        <dbReference type="RefSeq" id="XP_012974220.1"/>
    </source>
</evidence>
<dbReference type="EC" id="2.4.1.-" evidence="14"/>
<comment type="pathway">
    <text evidence="2">Protein modification; protein glycosylation.</text>
</comment>
<keyword evidence="4 14" id="KW-0328">Glycosyltransferase</keyword>
<accession>A0A1U8CEG8</accession>
<evidence type="ECO:0000256" key="1">
    <source>
        <dbReference type="ARBA" id="ARBA00004323"/>
    </source>
</evidence>
<dbReference type="GO" id="GO:0047256">
    <property type="term" value="F:lactosylceramide 1,3-N-acetyl-beta-D-glucosaminyltransferase activity"/>
    <property type="evidence" value="ECO:0007669"/>
    <property type="project" value="UniProtKB-EC"/>
</dbReference>
<comment type="similarity">
    <text evidence="3 14">Belongs to the glycosyltransferase 31 family.</text>
</comment>
<name>A0A1U8CEG8_MESAU</name>
<gene>
    <name evidence="17 18 19 20 21" type="primary">B3gnt5</name>
</gene>
<evidence type="ECO:0000256" key="7">
    <source>
        <dbReference type="ARBA" id="ARBA00022968"/>
    </source>
</evidence>
<evidence type="ECO:0000256" key="13">
    <source>
        <dbReference type="ARBA" id="ARBA00049239"/>
    </source>
</evidence>
<evidence type="ECO:0000313" key="17">
    <source>
        <dbReference type="RefSeq" id="XP_005077635.2"/>
    </source>
</evidence>
<evidence type="ECO:0000256" key="12">
    <source>
        <dbReference type="ARBA" id="ARBA00048750"/>
    </source>
</evidence>
<dbReference type="Pfam" id="PF01762">
    <property type="entry name" value="Galactosyl_T"/>
    <property type="match status" value="1"/>
</dbReference>
<dbReference type="RefSeq" id="XP_040607041.1">
    <property type="nucleotide sequence ID" value="XM_040751107.1"/>
</dbReference>
<evidence type="ECO:0000313" key="21">
    <source>
        <dbReference type="RefSeq" id="XP_040607041.1"/>
    </source>
</evidence>
<dbReference type="InterPro" id="IPR002659">
    <property type="entry name" value="Glyco_trans_31"/>
</dbReference>
<dbReference type="Proteomes" id="UP000886700">
    <property type="component" value="Unplaced"/>
</dbReference>
<keyword evidence="11" id="KW-0325">Glycoprotein</keyword>
<dbReference type="RefSeq" id="XP_012974214.1">
    <property type="nucleotide sequence ID" value="XM_013118760.1"/>
</dbReference>
<dbReference type="FunFam" id="3.90.550.50:FF:000019">
    <property type="entry name" value="Hexosyltransferase"/>
    <property type="match status" value="1"/>
</dbReference>
<keyword evidence="6" id="KW-0812">Transmembrane</keyword>
<dbReference type="AlphaFoldDB" id="A0A1U8CEG8"/>
<sequence>MKMFVSGRRAKRWKFFQLFATCFILSFMAFWGPTSKNIVNHMKSYSYRYLINSYDFVNNSLSVKHSSKQPHYRYLINHKEKCQAQDVLLLLFIKTAPANYDRRSAIRKTWGNENYVQSQLNANIKILFALGTPAPPKGEELQKKLNWEDEVYKDIIQQDFVDSFYNLTLKLLLQFSWTNTFCPHAKFLMTADDDIFIHMPNLIEYLQGLEQIGVQDFWIGHVHRGSPPIRNKRSKYYVPYEMYQWPAYPDYTAGAAYVISSDVAAKVYEASQMLNSSLYIDDVFMGLCANKMGIVPQNHVFFSGGAVNLPVAAQLWWALRTQFLIHAEISIGVCSRVIRVHVCSRRQNFTGFYTDVQASSFSRCPLRLAEKLGTVVSSCVATTAAAPCQTGKQTNEERPPNPNQGPLDLHQCHPPWPATAEGLHSGCGSSLQAFQVSSLEKIPQWSSAGSPFPLG</sequence>
<comment type="subcellular location">
    <subcellularLocation>
        <location evidence="1 14">Golgi apparatus membrane</location>
        <topology evidence="1 14">Single-pass type II membrane protein</topology>
    </subcellularLocation>
</comment>
<dbReference type="CTD" id="84002"/>
<dbReference type="PANTHER" id="PTHR11214:SF21">
    <property type="entry name" value="LACTOSYLCERAMIDE 1,3-N-ACETYL-BETA-D-GLUCOSAMINYLTRANSFERASE"/>
    <property type="match status" value="1"/>
</dbReference>
<dbReference type="OrthoDB" id="115198at2759"/>
<protein>
    <recommendedName>
        <fullName evidence="14">Hexosyltransferase</fullName>
        <ecNumber evidence="14">2.4.1.-</ecNumber>
    </recommendedName>
</protein>
<evidence type="ECO:0000256" key="15">
    <source>
        <dbReference type="SAM" id="MobiDB-lite"/>
    </source>
</evidence>
<evidence type="ECO:0000256" key="10">
    <source>
        <dbReference type="ARBA" id="ARBA00023136"/>
    </source>
</evidence>
<comment type="catalytic activity">
    <reaction evidence="13">
        <text>a beta-D-Gal-(1-&gt;4)-beta-D-Glc-(1&lt;-&gt;1)-Cer(d18:1(4E)) + UDP-N-acetyl-alpha-D-glucosamine = a beta-D-GlcNAc-(1-&gt;3)-beta-D-Gal-(1-&gt;4)-beta-D-Glc-(1&lt;-&gt;1)-Cer(d18:1(4E)) + UDP + H(+)</text>
        <dbReference type="Rhea" id="RHEA:13905"/>
        <dbReference type="ChEBI" id="CHEBI:15378"/>
        <dbReference type="ChEBI" id="CHEBI:17103"/>
        <dbReference type="ChEBI" id="CHEBI:17950"/>
        <dbReference type="ChEBI" id="CHEBI:57705"/>
        <dbReference type="ChEBI" id="CHEBI:58223"/>
        <dbReference type="EC" id="2.4.1.206"/>
    </reaction>
    <physiologicalReaction direction="left-to-right" evidence="13">
        <dbReference type="Rhea" id="RHEA:13906"/>
    </physiologicalReaction>
</comment>
<reference evidence="21" key="1">
    <citation type="submission" date="2025-05" db="UniProtKB">
        <authorList>
            <consortium name="RefSeq"/>
        </authorList>
    </citation>
    <scope>IDENTIFICATION</scope>
    <source>
        <tissue evidence="21">Liver</tissue>
    </source>
</reference>
<comment type="catalytic activity">
    <reaction evidence="12">
        <text>a neolactoside nLc4Cer(d18:1(4E)) + UDP-N-acetyl-alpha-D-glucosamine = a neolactoside IV(3)-beta-GlcNAc-nLc4Cer(d18:1(4E)) + UDP + H(+)</text>
        <dbReference type="Rhea" id="RHEA:23004"/>
        <dbReference type="ChEBI" id="CHEBI:15378"/>
        <dbReference type="ChEBI" id="CHEBI:17006"/>
        <dbReference type="ChEBI" id="CHEBI:57705"/>
        <dbReference type="ChEBI" id="CHEBI:58223"/>
        <dbReference type="ChEBI" id="CHEBI:142448"/>
    </reaction>
    <physiologicalReaction direction="left-to-right" evidence="12">
        <dbReference type="Rhea" id="RHEA:23005"/>
    </physiologicalReaction>
</comment>
<evidence type="ECO:0000256" key="3">
    <source>
        <dbReference type="ARBA" id="ARBA00008661"/>
    </source>
</evidence>
<dbReference type="GO" id="GO:0006493">
    <property type="term" value="P:protein O-linked glycosylation"/>
    <property type="evidence" value="ECO:0007669"/>
    <property type="project" value="TreeGrafter"/>
</dbReference>
<dbReference type="Gene3D" id="3.90.550.50">
    <property type="match status" value="1"/>
</dbReference>
<keyword evidence="10" id="KW-0472">Membrane</keyword>
<dbReference type="GeneID" id="101828920"/>
<evidence type="ECO:0000313" key="20">
    <source>
        <dbReference type="RefSeq" id="XP_021087176.1"/>
    </source>
</evidence>
<keyword evidence="5" id="KW-0808">Transferase</keyword>
<dbReference type="RefSeq" id="XP_005077635.2">
    <property type="nucleotide sequence ID" value="XM_005077578.2"/>
</dbReference>
<dbReference type="RefSeq" id="XP_012974220.1">
    <property type="nucleotide sequence ID" value="XM_013118766.1"/>
</dbReference>
<evidence type="ECO:0000256" key="5">
    <source>
        <dbReference type="ARBA" id="ARBA00022679"/>
    </source>
</evidence>
<dbReference type="GO" id="GO:0030148">
    <property type="term" value="P:sphingolipid biosynthetic process"/>
    <property type="evidence" value="ECO:0007669"/>
    <property type="project" value="UniProtKB-ARBA"/>
</dbReference>
<evidence type="ECO:0000256" key="11">
    <source>
        <dbReference type="ARBA" id="ARBA00023180"/>
    </source>
</evidence>
<dbReference type="GO" id="GO:0000139">
    <property type="term" value="C:Golgi membrane"/>
    <property type="evidence" value="ECO:0007669"/>
    <property type="project" value="UniProtKB-SubCell"/>
</dbReference>
<evidence type="ECO:0000256" key="9">
    <source>
        <dbReference type="ARBA" id="ARBA00023034"/>
    </source>
</evidence>
<evidence type="ECO:0000256" key="14">
    <source>
        <dbReference type="RuleBase" id="RU363063"/>
    </source>
</evidence>
<evidence type="ECO:0000256" key="8">
    <source>
        <dbReference type="ARBA" id="ARBA00022989"/>
    </source>
</evidence>
<proteinExistence type="inferred from homology"/>
<evidence type="ECO:0000256" key="4">
    <source>
        <dbReference type="ARBA" id="ARBA00022676"/>
    </source>
</evidence>
<keyword evidence="8" id="KW-1133">Transmembrane helix</keyword>
<evidence type="ECO:0000256" key="6">
    <source>
        <dbReference type="ARBA" id="ARBA00022692"/>
    </source>
</evidence>
<keyword evidence="9 14" id="KW-0333">Golgi apparatus</keyword>
<evidence type="ECO:0000313" key="16">
    <source>
        <dbReference type="Proteomes" id="UP000886700"/>
    </source>
</evidence>